<comment type="caution">
    <text evidence="3">The sequence shown here is derived from an EMBL/GenBank/DDBJ whole genome shotgun (WGS) entry which is preliminary data.</text>
</comment>
<dbReference type="GO" id="GO:0003700">
    <property type="term" value="F:DNA-binding transcription factor activity"/>
    <property type="evidence" value="ECO:0007669"/>
    <property type="project" value="InterPro"/>
</dbReference>
<dbReference type="Gene3D" id="3.30.565.10">
    <property type="entry name" value="Histidine kinase-like ATPase, C-terminal domain"/>
    <property type="match status" value="1"/>
</dbReference>
<dbReference type="Proteomes" id="UP000702964">
    <property type="component" value="Unassembled WGS sequence"/>
</dbReference>
<dbReference type="PANTHER" id="PTHR34220:SF7">
    <property type="entry name" value="SENSOR HISTIDINE KINASE YPDA"/>
    <property type="match status" value="1"/>
</dbReference>
<dbReference type="GO" id="GO:0016020">
    <property type="term" value="C:membrane"/>
    <property type="evidence" value="ECO:0007669"/>
    <property type="project" value="InterPro"/>
</dbReference>
<dbReference type="PROSITE" id="PS01124">
    <property type="entry name" value="HTH_ARAC_FAMILY_2"/>
    <property type="match status" value="1"/>
</dbReference>
<feature type="domain" description="HTH araC/xylS-type" evidence="2">
    <location>
        <begin position="682"/>
        <end position="751"/>
    </location>
</feature>
<keyword evidence="1" id="KW-1133">Transmembrane helix</keyword>
<dbReference type="Gene3D" id="3.40.190.10">
    <property type="entry name" value="Periplasmic binding protein-like II"/>
    <property type="match status" value="2"/>
</dbReference>
<dbReference type="PANTHER" id="PTHR34220">
    <property type="entry name" value="SENSOR HISTIDINE KINASE YPDA"/>
    <property type="match status" value="1"/>
</dbReference>
<protein>
    <recommendedName>
        <fullName evidence="2">HTH araC/xylS-type domain-containing protein</fullName>
    </recommendedName>
</protein>
<dbReference type="EMBL" id="AOFI03000014">
    <property type="protein sequence ID" value="KAF4324691.1"/>
    <property type="molecule type" value="Genomic_DNA"/>
</dbReference>
<reference evidence="3" key="1">
    <citation type="journal article" date="2015" name="Genom Data">
        <title>Draft genome sequences of Phytophthora kernoviae and Phytophthora ramorum lineage EU2 from Scotland.</title>
        <authorList>
            <person name="Sambles C."/>
            <person name="Schlenzig A."/>
            <person name="O'Neill P."/>
            <person name="Grant M."/>
            <person name="Studholme D.J."/>
        </authorList>
    </citation>
    <scope>NUCLEOTIDE SEQUENCE</scope>
    <source>
        <strain evidence="3">00238/432</strain>
    </source>
</reference>
<dbReference type="Pfam" id="PF06580">
    <property type="entry name" value="His_kinase"/>
    <property type="match status" value="1"/>
</dbReference>
<evidence type="ECO:0000313" key="3">
    <source>
        <dbReference type="EMBL" id="KAF4324691.1"/>
    </source>
</evidence>
<dbReference type="InterPro" id="IPR010559">
    <property type="entry name" value="Sig_transdc_His_kin_internal"/>
</dbReference>
<feature type="transmembrane region" description="Helical" evidence="1">
    <location>
        <begin position="145"/>
        <end position="165"/>
    </location>
</feature>
<evidence type="ECO:0000259" key="2">
    <source>
        <dbReference type="PROSITE" id="PS01124"/>
    </source>
</evidence>
<dbReference type="InterPro" id="IPR050640">
    <property type="entry name" value="Bact_2-comp_sensor_kinase"/>
</dbReference>
<keyword evidence="1" id="KW-0812">Transmembrane</keyword>
<evidence type="ECO:0000313" key="4">
    <source>
        <dbReference type="Proteomes" id="UP000702964"/>
    </source>
</evidence>
<dbReference type="CDD" id="cd13580">
    <property type="entry name" value="PBP2_AlgQ_like_1"/>
    <property type="match status" value="1"/>
</dbReference>
<dbReference type="GO" id="GO:0000155">
    <property type="term" value="F:phosphorelay sensor kinase activity"/>
    <property type="evidence" value="ECO:0007669"/>
    <property type="project" value="InterPro"/>
</dbReference>
<evidence type="ECO:0000256" key="1">
    <source>
        <dbReference type="SAM" id="Phobius"/>
    </source>
</evidence>
<dbReference type="Gene3D" id="6.10.340.10">
    <property type="match status" value="1"/>
</dbReference>
<keyword evidence="1" id="KW-0472">Membrane</keyword>
<dbReference type="SMART" id="SM00342">
    <property type="entry name" value="HTH_ARAC"/>
    <property type="match status" value="1"/>
</dbReference>
<dbReference type="GO" id="GO:0043565">
    <property type="term" value="F:sequence-specific DNA binding"/>
    <property type="evidence" value="ECO:0007669"/>
    <property type="project" value="InterPro"/>
</dbReference>
<organism evidence="3 4">
    <name type="scientific">Phytophthora kernoviae 00238/432</name>
    <dbReference type="NCBI Taxonomy" id="1284355"/>
    <lineage>
        <taxon>Eukaryota</taxon>
        <taxon>Sar</taxon>
        <taxon>Stramenopiles</taxon>
        <taxon>Oomycota</taxon>
        <taxon>Peronosporomycetes</taxon>
        <taxon>Peronosporales</taxon>
        <taxon>Peronosporaceae</taxon>
        <taxon>Phytophthora</taxon>
    </lineage>
</organism>
<dbReference type="SUPFAM" id="SSF53850">
    <property type="entry name" value="Periplasmic binding protein-like II"/>
    <property type="match status" value="1"/>
</dbReference>
<dbReference type="InterPro" id="IPR018060">
    <property type="entry name" value="HTH_AraC"/>
</dbReference>
<name>A0A8J4SG36_9STRA</name>
<gene>
    <name evidence="3" type="ORF">G195_001895</name>
</gene>
<sequence length="1267" mass="144816">MSGQWTYGDGAESKEDMHSFYWFFTDSLAQPGMLTGSNLVIEASFSYENIQNMLDTYKEGGQGDPFFYHKGNSPILNRSADKQLSEELIRYLDEHSSEDTTQDVVKLNGKKYLVSSVKSSYLDWHLVDVVPLYQILQPISLSRNLFYLFMILLFVVGISASILLYRNIQYPIKKLIQGLRRVQRGDYSIQDLIENVFQEKIRAKEATLKQLQAQINPHFLYNCLGYIINMAQMKDEQAVVSMAHNLSAYYRYTTRVERETSSLKEEINLLVNYLDIQKLRNGRIEYHIDIPEDMLAQFVPRLMLQPIVENSVIHGVAKSYSSGEIRITGESSNGFCKIYIDDDGPGLSPDQLEALNLKMQQPLQEEMGCGLWNTNQRIMHLFGNQSYLLFGPSPLGGFRTEMGHRIASNEWARKLANYDLPFYAGDCALMLVRMEEEFGQYDNNDQTLLEYAVINMAEEIMGEFMEVWGVKEEHGYLVFLLQLKENDTDIGKETILEKLSVQLQSKVKQFLKGSLSIVITEWFAFPDQLYDRFRQASAYFRQIVGDEREFVMRVSDVETPAAQGPLDVLYTPPTFIHLLESGQWDAAEEKILAVCAELDEKWSESWEHCMEAGFLITASFTNLAHRNKLTLANLMGDDIEWLQSGEAFTTISKLRKWSLSVLGKLKEGTSNEIKDIRSEYVKKIQDFTDKNLHLDVSLRVLADHVNLHPTHLSKIYKIETGEGISDYISRLRMDRACHKLVTTTKKVYEITEAEAAFAKGKYDPPIEFSSVLMPKKYVQGDTKENNVHDRWMLETLGMKHKDTWYPANDDQYRQKLQLAIASGEKLPDFVSVPTNAVLTNQLIDSGQFIAIDELFDKYASQTLKDHAAAHPELWYPFTKDGKKYNMPIMEYTDNDDTLLWLREDWMEKLNLEAPKTIADLENIMDKFKNENPDGLSPDKVFPLAISLKNNTNTWMGQLDWLFGAYGTIEEQWNKDANGNLEYGSVNPGAKQALAKLAEWMNKGYIHADSALWDEGKSAESWTKGQAGILPGANWVPDWPAPDLLKNVPGSKYKAYPVPAGPDGKIGTKWQNSGVNASIMINKDAKHPEAIFLYYNYLLDNLANPAAGSEYEYGFAKGYDWDIIDGQPTSDKEKIKDFSNEFPFLTGPARIPDLYMKTLVKLANGEKPETPYEKQMAEFRKPENWYAGKVVMSQIDIRKQNYFTGAATPTMVSKWNLLRQSEMETFNKIIYGQLPVDAFDQFVTNWKSNGGDQITQEVNDWFKSVSAK</sequence>
<proteinExistence type="predicted"/>
<reference evidence="3" key="2">
    <citation type="submission" date="2020-02" db="EMBL/GenBank/DDBJ databases">
        <authorList>
            <person name="Studholme D.J."/>
        </authorList>
    </citation>
    <scope>NUCLEOTIDE SEQUENCE</scope>
    <source>
        <strain evidence="3">00238/432</strain>
    </source>
</reference>
<dbReference type="AlphaFoldDB" id="A0A8J4SG36"/>
<dbReference type="SUPFAM" id="SSF55874">
    <property type="entry name" value="ATPase domain of HSP90 chaperone/DNA topoisomerase II/histidine kinase"/>
    <property type="match status" value="1"/>
</dbReference>
<dbReference type="InterPro" id="IPR036890">
    <property type="entry name" value="HATPase_C_sf"/>
</dbReference>
<dbReference type="Gene3D" id="1.10.10.60">
    <property type="entry name" value="Homeodomain-like"/>
    <property type="match status" value="1"/>
</dbReference>
<accession>A0A8J4SG36</accession>